<keyword evidence="1" id="KW-1133">Transmembrane helix</keyword>
<organism evidence="2 3">
    <name type="scientific">Roseisolibacter agri</name>
    <dbReference type="NCBI Taxonomy" id="2014610"/>
    <lineage>
        <taxon>Bacteria</taxon>
        <taxon>Pseudomonadati</taxon>
        <taxon>Gemmatimonadota</taxon>
        <taxon>Gemmatimonadia</taxon>
        <taxon>Gemmatimonadales</taxon>
        <taxon>Gemmatimonadaceae</taxon>
        <taxon>Roseisolibacter</taxon>
    </lineage>
</organism>
<reference evidence="2" key="1">
    <citation type="submission" date="2022-08" db="EMBL/GenBank/DDBJ databases">
        <title>Draft genome sequencing of Roseisolibacter agri AW1220.</title>
        <authorList>
            <person name="Tobiishi Y."/>
            <person name="Tonouchi A."/>
        </authorList>
    </citation>
    <scope>NUCLEOTIDE SEQUENCE</scope>
    <source>
        <strain evidence="2">AW1220</strain>
    </source>
</reference>
<proteinExistence type="predicted"/>
<comment type="caution">
    <text evidence="2">The sequence shown here is derived from an EMBL/GenBank/DDBJ whole genome shotgun (WGS) entry which is preliminary data.</text>
</comment>
<protein>
    <recommendedName>
        <fullName evidence="4">Zinc-finger domain-containing protein</fullName>
    </recommendedName>
</protein>
<accession>A0AA37Q5Q0</accession>
<evidence type="ECO:0000313" key="2">
    <source>
        <dbReference type="EMBL" id="GLC25147.1"/>
    </source>
</evidence>
<evidence type="ECO:0000256" key="1">
    <source>
        <dbReference type="SAM" id="Phobius"/>
    </source>
</evidence>
<dbReference type="EMBL" id="BRXS01000002">
    <property type="protein sequence ID" value="GLC25147.1"/>
    <property type="molecule type" value="Genomic_DNA"/>
</dbReference>
<keyword evidence="1" id="KW-0472">Membrane</keyword>
<dbReference type="AlphaFoldDB" id="A0AA37Q5Q0"/>
<evidence type="ECO:0008006" key="4">
    <source>
        <dbReference type="Google" id="ProtNLM"/>
    </source>
</evidence>
<feature type="transmembrane region" description="Helical" evidence="1">
    <location>
        <begin position="89"/>
        <end position="110"/>
    </location>
</feature>
<sequence length="206" mass="21501">MTHSMTSAMTCTDCLRVVATADVAELTTAAAVTEHCRGCPDCATLVREVAEESRRLADMLDGTLPGVPAHVVALEAVAGSGRVRRRGRALRVTASVVGVLLATLVGGRLVGGRAAPVETRTVELQCLDPEQIVEVARPQLPPGVAVTAHPAVRLPVLTLRGSPRDLAAAEQTIARLDARWAAERPAYCANFPAGRAVPTPTAIPGH</sequence>
<keyword evidence="1" id="KW-0812">Transmembrane</keyword>
<name>A0AA37Q5Q0_9BACT</name>
<evidence type="ECO:0000313" key="3">
    <source>
        <dbReference type="Proteomes" id="UP001161325"/>
    </source>
</evidence>
<keyword evidence="3" id="KW-1185">Reference proteome</keyword>
<dbReference type="Proteomes" id="UP001161325">
    <property type="component" value="Unassembled WGS sequence"/>
</dbReference>
<gene>
    <name evidence="2" type="ORF">rosag_16600</name>
</gene>